<dbReference type="Pfam" id="PF01568">
    <property type="entry name" value="Molydop_binding"/>
    <property type="match status" value="1"/>
</dbReference>
<dbReference type="CDD" id="cd02767">
    <property type="entry name" value="MopB_ydeP"/>
    <property type="match status" value="1"/>
</dbReference>
<evidence type="ECO:0000256" key="2">
    <source>
        <dbReference type="ARBA" id="ARBA00001966"/>
    </source>
</evidence>
<dbReference type="CDD" id="cd02787">
    <property type="entry name" value="MopB_CT_ydeP"/>
    <property type="match status" value="1"/>
</dbReference>
<evidence type="ECO:0000256" key="8">
    <source>
        <dbReference type="ARBA" id="ARBA00023004"/>
    </source>
</evidence>
<dbReference type="InterPro" id="IPR009010">
    <property type="entry name" value="Asp_de-COase-like_dom_sf"/>
</dbReference>
<dbReference type="PANTHER" id="PTHR43105:SF4">
    <property type="entry name" value="PROTEIN YDEP"/>
    <property type="match status" value="1"/>
</dbReference>
<dbReference type="InterPro" id="IPR006657">
    <property type="entry name" value="MoPterin_dinucl-bd_dom"/>
</dbReference>
<evidence type="ECO:0000256" key="7">
    <source>
        <dbReference type="ARBA" id="ARBA00023002"/>
    </source>
</evidence>
<comment type="cofactor">
    <cofactor evidence="1">
        <name>Mo-bis(molybdopterin guanine dinucleotide)</name>
        <dbReference type="ChEBI" id="CHEBI:60539"/>
    </cofactor>
</comment>
<evidence type="ECO:0000256" key="3">
    <source>
        <dbReference type="ARBA" id="ARBA00010312"/>
    </source>
</evidence>
<sequence>MSNEARTVERPVDRAGRTAERKPAERQVADINEDSLHVGHPETSAAGLTAVAVALQRTIGEGGPARTLRSLARINQRGGFDCPGCAWPESTGHRKAAEFCENGAKAVAEEITVSAVTPEWWAEHPIATLRDKTDYWLSKQGRITEPVVLHPGDDRYHRISWTDAFDLVAEHINATTPDRCVFYTSGRTANETAFMYQLFARSLGTNNLPDCSNMCHESSGSALNPTIGIGKGTVSLEDLHEAELIMVVGQNPGTNHPRMLSALKECRDRGGKVVAVNPLPEAGLLHFKDPQTVEGYVGHGSTISDEFLQIKVGGDLALFQALGHLLLEEERRAPGTIVDRAFVDARTEGFAAYEAARAEIDWDETERATGLSRLEIATVANLLAKSKATVICWALGLTQQPHSVDTIREIVNVLLLQGNFGKPGAGACPVRGHSNVQGDRTMGIWEKPTEWLLAALDREFGISSPREHGYDSTETLHAFEKDEVDVFVSLGGNFAQANSDTEALEAGMQRAGLTVHISTKPNRSHVVHGKTSLILPTLGRTDRDDKHPKGRQFLSVEDSMSMVHSTQGRLEPISEHLLAEPVIVARMAAAALGENHPVDWRAMAEDYDVIRDHISRVLPGFEDFNRRVREKNGFQLPNPPRDTRTFATDAGRAHFTVSPLEYLEAPEGHLILQTVRSHDQYNTTFYGQDDRYRGIKDGRRVILVHPEDLADLGLQDRELVDVVSVFNGDERRADRFRLVSYPTARGCAAAYFPEANALVHRDNVARVSNTPGFKAITVRFERRTPAGTAAGAGELRRAGELS</sequence>
<keyword evidence="6" id="KW-0479">Metal-binding</keyword>
<keyword evidence="4" id="KW-0004">4Fe-4S</keyword>
<dbReference type="Pfam" id="PF00384">
    <property type="entry name" value="Molybdopterin"/>
    <property type="match status" value="1"/>
</dbReference>
<comment type="similarity">
    <text evidence="3">Belongs to the prokaryotic molybdopterin-containing oxidoreductase family.</text>
</comment>
<keyword evidence="8" id="KW-0408">Iron</keyword>
<keyword evidence="14" id="KW-1185">Reference proteome</keyword>
<evidence type="ECO:0000259" key="11">
    <source>
        <dbReference type="Pfam" id="PF00384"/>
    </source>
</evidence>
<name>A0ABS1K0K2_9MICC</name>
<dbReference type="InterPro" id="IPR050123">
    <property type="entry name" value="Prok_molybdopt-oxidoreductase"/>
</dbReference>
<dbReference type="InterPro" id="IPR006656">
    <property type="entry name" value="Mopterin_OxRdtase"/>
</dbReference>
<dbReference type="Gene3D" id="3.40.50.740">
    <property type="match status" value="1"/>
</dbReference>
<keyword evidence="9" id="KW-0411">Iron-sulfur</keyword>
<dbReference type="Gene3D" id="2.40.40.20">
    <property type="match status" value="1"/>
</dbReference>
<gene>
    <name evidence="13" type="ORF">JJE72_05690</name>
</gene>
<evidence type="ECO:0000256" key="1">
    <source>
        <dbReference type="ARBA" id="ARBA00001942"/>
    </source>
</evidence>
<comment type="caution">
    <text evidence="13">The sequence shown here is derived from an EMBL/GenBank/DDBJ whole genome shotgun (WGS) entry which is preliminary data.</text>
</comment>
<reference evidence="13 14" key="1">
    <citation type="submission" date="2021-01" db="EMBL/GenBank/DDBJ databases">
        <title>Genome public.</title>
        <authorList>
            <person name="Liu C."/>
            <person name="Sun Q."/>
        </authorList>
    </citation>
    <scope>NUCLEOTIDE SEQUENCE [LARGE SCALE GENOMIC DNA]</scope>
    <source>
        <strain evidence="13 14">JC656</strain>
    </source>
</reference>
<dbReference type="RefSeq" id="WP_189694251.1">
    <property type="nucleotide sequence ID" value="NZ_BNCM01000009.1"/>
</dbReference>
<evidence type="ECO:0000256" key="5">
    <source>
        <dbReference type="ARBA" id="ARBA00022505"/>
    </source>
</evidence>
<dbReference type="SUPFAM" id="SSF53706">
    <property type="entry name" value="Formate dehydrogenase/DMSO reductase, domains 1-3"/>
    <property type="match status" value="1"/>
</dbReference>
<evidence type="ECO:0000259" key="12">
    <source>
        <dbReference type="Pfam" id="PF01568"/>
    </source>
</evidence>
<dbReference type="NCBIfam" id="TIGR01701">
    <property type="entry name" value="Fdhalpha-like"/>
    <property type="match status" value="1"/>
</dbReference>
<dbReference type="EMBL" id="JAERRC010000015">
    <property type="protein sequence ID" value="MBL0704998.1"/>
    <property type="molecule type" value="Genomic_DNA"/>
</dbReference>
<feature type="domain" description="Molybdopterin dinucleotide-binding" evidence="12">
    <location>
        <begin position="670"/>
        <end position="775"/>
    </location>
</feature>
<proteinExistence type="inferred from homology"/>
<evidence type="ECO:0000256" key="10">
    <source>
        <dbReference type="SAM" id="MobiDB-lite"/>
    </source>
</evidence>
<feature type="region of interest" description="Disordered" evidence="10">
    <location>
        <begin position="1"/>
        <end position="25"/>
    </location>
</feature>
<dbReference type="Proteomes" id="UP000639051">
    <property type="component" value="Unassembled WGS sequence"/>
</dbReference>
<evidence type="ECO:0000256" key="4">
    <source>
        <dbReference type="ARBA" id="ARBA00022485"/>
    </source>
</evidence>
<evidence type="ECO:0000313" key="13">
    <source>
        <dbReference type="EMBL" id="MBL0704998.1"/>
    </source>
</evidence>
<protein>
    <submittedName>
        <fullName evidence="13">FdhF/YdeP family oxidoreductase</fullName>
    </submittedName>
</protein>
<keyword evidence="5" id="KW-0500">Molybdenum</keyword>
<dbReference type="PIRSF" id="PIRSF000144">
    <property type="entry name" value="CbbBc"/>
    <property type="match status" value="1"/>
</dbReference>
<dbReference type="InterPro" id="IPR037951">
    <property type="entry name" value="MopB_CT_YdeP"/>
</dbReference>
<dbReference type="Gene3D" id="3.40.228.10">
    <property type="entry name" value="Dimethylsulfoxide Reductase, domain 2"/>
    <property type="match status" value="1"/>
</dbReference>
<feature type="domain" description="Molybdopterin oxidoreductase" evidence="11">
    <location>
        <begin position="142"/>
        <end position="515"/>
    </location>
</feature>
<dbReference type="InterPro" id="IPR041953">
    <property type="entry name" value="YdeP_MopB"/>
</dbReference>
<evidence type="ECO:0000256" key="9">
    <source>
        <dbReference type="ARBA" id="ARBA00023014"/>
    </source>
</evidence>
<evidence type="ECO:0000313" key="14">
    <source>
        <dbReference type="Proteomes" id="UP000639051"/>
    </source>
</evidence>
<evidence type="ECO:0000256" key="6">
    <source>
        <dbReference type="ARBA" id="ARBA00022723"/>
    </source>
</evidence>
<dbReference type="InterPro" id="IPR010046">
    <property type="entry name" value="Mopterin_OxRdtse_a_bac"/>
</dbReference>
<comment type="cofactor">
    <cofactor evidence="2">
        <name>[4Fe-4S] cluster</name>
        <dbReference type="ChEBI" id="CHEBI:49883"/>
    </cofactor>
</comment>
<organism evidence="13 14">
    <name type="scientific">Sinomonas cellulolyticus</name>
    <dbReference type="NCBI Taxonomy" id="2801916"/>
    <lineage>
        <taxon>Bacteria</taxon>
        <taxon>Bacillati</taxon>
        <taxon>Actinomycetota</taxon>
        <taxon>Actinomycetes</taxon>
        <taxon>Micrococcales</taxon>
        <taxon>Micrococcaceae</taxon>
        <taxon>Sinomonas</taxon>
    </lineage>
</organism>
<keyword evidence="7" id="KW-0560">Oxidoreductase</keyword>
<dbReference type="PANTHER" id="PTHR43105">
    <property type="entry name" value="RESPIRATORY NITRATE REDUCTASE"/>
    <property type="match status" value="1"/>
</dbReference>
<accession>A0ABS1K0K2</accession>
<dbReference type="SUPFAM" id="SSF50692">
    <property type="entry name" value="ADC-like"/>
    <property type="match status" value="1"/>
</dbReference>